<dbReference type="EMBL" id="LAZR01042635">
    <property type="protein sequence ID" value="KKL09047.1"/>
    <property type="molecule type" value="Genomic_DNA"/>
</dbReference>
<protein>
    <submittedName>
        <fullName evidence="2">Uncharacterized protein</fullName>
    </submittedName>
</protein>
<feature type="region of interest" description="Disordered" evidence="1">
    <location>
        <begin position="23"/>
        <end position="44"/>
    </location>
</feature>
<comment type="caution">
    <text evidence="2">The sequence shown here is derived from an EMBL/GenBank/DDBJ whole genome shotgun (WGS) entry which is preliminary data.</text>
</comment>
<organism evidence="2">
    <name type="scientific">marine sediment metagenome</name>
    <dbReference type="NCBI Taxonomy" id="412755"/>
    <lineage>
        <taxon>unclassified sequences</taxon>
        <taxon>metagenomes</taxon>
        <taxon>ecological metagenomes</taxon>
    </lineage>
</organism>
<evidence type="ECO:0000313" key="2">
    <source>
        <dbReference type="EMBL" id="KKL09047.1"/>
    </source>
</evidence>
<name>A0A0F9B5F9_9ZZZZ</name>
<sequence length="44" mass="4732">MKKIKEYFKRIIELLEEISAKLDSGASTKSQPGGPGQPDPGDDG</sequence>
<evidence type="ECO:0000256" key="1">
    <source>
        <dbReference type="SAM" id="MobiDB-lite"/>
    </source>
</evidence>
<dbReference type="AlphaFoldDB" id="A0A0F9B5F9"/>
<accession>A0A0F9B5F9</accession>
<gene>
    <name evidence="2" type="ORF">LCGC14_2569750</name>
</gene>
<reference evidence="2" key="1">
    <citation type="journal article" date="2015" name="Nature">
        <title>Complex archaea that bridge the gap between prokaryotes and eukaryotes.</title>
        <authorList>
            <person name="Spang A."/>
            <person name="Saw J.H."/>
            <person name="Jorgensen S.L."/>
            <person name="Zaremba-Niedzwiedzka K."/>
            <person name="Martijn J."/>
            <person name="Lind A.E."/>
            <person name="van Eijk R."/>
            <person name="Schleper C."/>
            <person name="Guy L."/>
            <person name="Ettema T.J."/>
        </authorList>
    </citation>
    <scope>NUCLEOTIDE SEQUENCE</scope>
</reference>
<proteinExistence type="predicted"/>